<dbReference type="Pfam" id="PF13523">
    <property type="entry name" value="Acetyltransf_8"/>
    <property type="match status" value="1"/>
</dbReference>
<dbReference type="Proteomes" id="UP000245790">
    <property type="component" value="Unassembled WGS sequence"/>
</dbReference>
<accession>A0A316FU92</accession>
<dbReference type="InterPro" id="IPR016181">
    <property type="entry name" value="Acyl_CoA_acyltransferase"/>
</dbReference>
<name>A0A316FU92_9GAMM</name>
<evidence type="ECO:0000313" key="4">
    <source>
        <dbReference type="Proteomes" id="UP000245790"/>
    </source>
</evidence>
<dbReference type="GO" id="GO:0016881">
    <property type="term" value="F:acid-amino acid ligase activity"/>
    <property type="evidence" value="ECO:0007669"/>
    <property type="project" value="UniProtKB-ARBA"/>
</dbReference>
<dbReference type="InterPro" id="IPR022770">
    <property type="entry name" value="IucA/IucC-like_C"/>
</dbReference>
<dbReference type="Pfam" id="PF04183">
    <property type="entry name" value="IucA_IucC"/>
    <property type="match status" value="1"/>
</dbReference>
<dbReference type="AlphaFoldDB" id="A0A316FU92"/>
<dbReference type="Pfam" id="PF06276">
    <property type="entry name" value="FhuF"/>
    <property type="match status" value="1"/>
</dbReference>
<evidence type="ECO:0000256" key="1">
    <source>
        <dbReference type="ARBA" id="ARBA00004924"/>
    </source>
</evidence>
<dbReference type="Gene3D" id="3.40.630.30">
    <property type="match status" value="1"/>
</dbReference>
<sequence length="821" mass="94778">MNHFISDKNTPIGNISIKPFEIERDIKQLHHWVTQPYAKYWGLLDASLENVTAEYQSLLKQSGNFIFMGLVNHKPAFLLEVYEPEHSELANINAVKQDDRGMHILIAPPDEKQHGFSFQVICQAMQFIFDHFNTDRIVVEPDSSNTKIHKLNRRVGFVHDREVQLKSKNAYLAFCTKKQFQLAINKAKGDRQVFSGFYSKPANACDMVQPEVWRKVNRHLVCKAISEFSHERILQPKCIGEHETYQRYQLNSQTDDVVYHFNANLLALEHWSIDADSIKRYQSNHPMDLDAVDFILEFNDQLGIPEDKLATYLEEVSSTLYGAAYKQVKSWKDSRELVHADFQTIESNMSEGHPCFIANNGRIGFDAMDYQQYAPESAQSVRFVWLAIHKERSVFSHNQQWPYQKLLESELDPTLIASFNKTIMQQSADPKDYYFIPVHPWQWFHKLSMIFANDIATGFIICLGNGNDVYQAQQSIRTFFNLTCPHRHYVKTALSILNMGFMRGLSSDYMAVTPKINDWVYELVEQDKFLQQTSFTILREVAAIGYRNPHYESNKVEQTQYKKMLSALWRESPVTQVKPDQQLMTMAALLHIDPQGNALLPELIKQSGLTVQQWLHQYFNAYLVPLLHCLYKHHLVFMPHGENIILVMDKGRPVKAIMKDIGEEICLINSDTELPQGIERIKVTMPNDIAILSIFTDVFDDVFRFMAAILVEHCAISEDDFWQQVAISIHQYQASMPELSHRFKELDIFADSFNHSCLNRLQLRNNLQMVNLSDPAGALQFAGELVNPIAKYRSIKQDNKLSITKVAVKSNDQFDRSTSVA</sequence>
<dbReference type="Gene3D" id="1.10.510.40">
    <property type="match status" value="1"/>
</dbReference>
<dbReference type="Gene3D" id="3.30.310.280">
    <property type="match status" value="1"/>
</dbReference>
<evidence type="ECO:0000313" key="3">
    <source>
        <dbReference type="EMBL" id="PWK51842.1"/>
    </source>
</evidence>
<dbReference type="RefSeq" id="WP_109763231.1">
    <property type="nucleotide sequence ID" value="NZ_QGGU01000005.1"/>
</dbReference>
<evidence type="ECO:0000259" key="2">
    <source>
        <dbReference type="SMART" id="SM01006"/>
    </source>
</evidence>
<dbReference type="InterPro" id="IPR019432">
    <property type="entry name" value="Acyltransferase_MbtK/IucB-like"/>
</dbReference>
<dbReference type="PANTHER" id="PTHR34384:SF6">
    <property type="entry name" value="STAPHYLOFERRIN B SYNTHASE"/>
    <property type="match status" value="1"/>
</dbReference>
<comment type="caution">
    <text evidence="3">The sequence shown here is derived from an EMBL/GenBank/DDBJ whole genome shotgun (WGS) entry which is preliminary data.</text>
</comment>
<dbReference type="InterPro" id="IPR007310">
    <property type="entry name" value="Aerobactin_biosyn_IucA/IucC_N"/>
</dbReference>
<organism evidence="3 4">
    <name type="scientific">Pleionea mediterranea</name>
    <dbReference type="NCBI Taxonomy" id="523701"/>
    <lineage>
        <taxon>Bacteria</taxon>
        <taxon>Pseudomonadati</taxon>
        <taxon>Pseudomonadota</taxon>
        <taxon>Gammaproteobacteria</taxon>
        <taxon>Oceanospirillales</taxon>
        <taxon>Pleioneaceae</taxon>
        <taxon>Pleionea</taxon>
    </lineage>
</organism>
<gene>
    <name evidence="3" type="ORF">C8D97_105158</name>
</gene>
<dbReference type="EMBL" id="QGGU01000005">
    <property type="protein sequence ID" value="PWK51842.1"/>
    <property type="molecule type" value="Genomic_DNA"/>
</dbReference>
<protein>
    <submittedName>
        <fullName evidence="3">Siderophore synthetase component</fullName>
    </submittedName>
</protein>
<keyword evidence="4" id="KW-1185">Reference proteome</keyword>
<reference evidence="3 4" key="1">
    <citation type="submission" date="2018-05" db="EMBL/GenBank/DDBJ databases">
        <title>Genomic Encyclopedia of Type Strains, Phase IV (KMG-IV): sequencing the most valuable type-strain genomes for metagenomic binning, comparative biology and taxonomic classification.</title>
        <authorList>
            <person name="Goeker M."/>
        </authorList>
    </citation>
    <scope>NUCLEOTIDE SEQUENCE [LARGE SCALE GENOMIC DNA]</scope>
    <source>
        <strain evidence="3 4">DSM 25350</strain>
    </source>
</reference>
<dbReference type="InterPro" id="IPR037455">
    <property type="entry name" value="LucA/IucC-like"/>
</dbReference>
<dbReference type="SMART" id="SM01006">
    <property type="entry name" value="AlcB"/>
    <property type="match status" value="1"/>
</dbReference>
<dbReference type="GO" id="GO:0019290">
    <property type="term" value="P:siderophore biosynthetic process"/>
    <property type="evidence" value="ECO:0007669"/>
    <property type="project" value="InterPro"/>
</dbReference>
<dbReference type="GO" id="GO:0016746">
    <property type="term" value="F:acyltransferase activity"/>
    <property type="evidence" value="ECO:0007669"/>
    <property type="project" value="InterPro"/>
</dbReference>
<dbReference type="SUPFAM" id="SSF55729">
    <property type="entry name" value="Acyl-CoA N-acyltransferases (Nat)"/>
    <property type="match status" value="1"/>
</dbReference>
<dbReference type="OrthoDB" id="495728at2"/>
<feature type="domain" description="Acyltransferase MbtK/IucB-like conserved" evidence="2">
    <location>
        <begin position="18"/>
        <end position="65"/>
    </location>
</feature>
<comment type="pathway">
    <text evidence="1">Siderophore biosynthesis.</text>
</comment>
<dbReference type="Gene3D" id="6.10.250.3370">
    <property type="match status" value="1"/>
</dbReference>
<proteinExistence type="predicted"/>
<dbReference type="PANTHER" id="PTHR34384">
    <property type="entry name" value="L-2,3-DIAMINOPROPANOATE--CITRATE LIGASE"/>
    <property type="match status" value="1"/>
</dbReference>